<organism evidence="1 2">
    <name type="scientific">Rhizophagus irregularis (strain DAOM 181602 / DAOM 197198 / MUCL 43194)</name>
    <name type="common">Arbuscular mycorrhizal fungus</name>
    <name type="synonym">Glomus intraradices</name>
    <dbReference type="NCBI Taxonomy" id="747089"/>
    <lineage>
        <taxon>Eukaryota</taxon>
        <taxon>Fungi</taxon>
        <taxon>Fungi incertae sedis</taxon>
        <taxon>Mucoromycota</taxon>
        <taxon>Glomeromycotina</taxon>
        <taxon>Glomeromycetes</taxon>
        <taxon>Glomerales</taxon>
        <taxon>Glomeraceae</taxon>
        <taxon>Rhizophagus</taxon>
    </lineage>
</organism>
<dbReference type="Proteomes" id="UP000018888">
    <property type="component" value="Unassembled WGS sequence"/>
</dbReference>
<evidence type="ECO:0000313" key="1">
    <source>
        <dbReference type="EMBL" id="POG76831.1"/>
    </source>
</evidence>
<dbReference type="AlphaFoldDB" id="A0A2P4QGR6"/>
<sequence length="187" mass="21754">MAPNVNFEGPGRQIMAPDFYLCLTNVINVHFFDFLGPGRRRMAPDSYFEGPGPSEITVLQFWTLETKVLQFWTLETTGSSVLDFEDDGWVLQFPDLVFQSVYPQFVSWTPNLPDSHFKGTGIRLESQFEGPQLSLKEFQNFAASSQNNWIYKIGQHCFIEKFMERTSKKAPWTELRRSMTFWIRTSL</sequence>
<dbReference type="EMBL" id="AUPC02000046">
    <property type="protein sequence ID" value="POG76831.1"/>
    <property type="molecule type" value="Genomic_DNA"/>
</dbReference>
<name>A0A2P4QGR6_RHIID</name>
<reference evidence="1 2" key="1">
    <citation type="journal article" date="2013" name="Proc. Natl. Acad. Sci. U.S.A.">
        <title>Genome of an arbuscular mycorrhizal fungus provides insight into the oldest plant symbiosis.</title>
        <authorList>
            <person name="Tisserant E."/>
            <person name="Malbreil M."/>
            <person name="Kuo A."/>
            <person name="Kohler A."/>
            <person name="Symeonidi A."/>
            <person name="Balestrini R."/>
            <person name="Charron P."/>
            <person name="Duensing N."/>
            <person name="Frei Dit Frey N."/>
            <person name="Gianinazzi-Pearson V."/>
            <person name="Gilbert L.B."/>
            <person name="Handa Y."/>
            <person name="Herr J.R."/>
            <person name="Hijri M."/>
            <person name="Koul R."/>
            <person name="Kawaguchi M."/>
            <person name="Krajinski F."/>
            <person name="Lammers P.J."/>
            <person name="Masclaux F.G."/>
            <person name="Murat C."/>
            <person name="Morin E."/>
            <person name="Ndikumana S."/>
            <person name="Pagni M."/>
            <person name="Petitpierre D."/>
            <person name="Requena N."/>
            <person name="Rosikiewicz P."/>
            <person name="Riley R."/>
            <person name="Saito K."/>
            <person name="San Clemente H."/>
            <person name="Shapiro H."/>
            <person name="van Tuinen D."/>
            <person name="Becard G."/>
            <person name="Bonfante P."/>
            <person name="Paszkowski U."/>
            <person name="Shachar-Hill Y.Y."/>
            <person name="Tuskan G.A."/>
            <person name="Young P.W."/>
            <person name="Sanders I.R."/>
            <person name="Henrissat B."/>
            <person name="Rensing S.A."/>
            <person name="Grigoriev I.V."/>
            <person name="Corradi N."/>
            <person name="Roux C."/>
            <person name="Martin F."/>
        </authorList>
    </citation>
    <scope>NUCLEOTIDE SEQUENCE [LARGE SCALE GENOMIC DNA]</scope>
    <source>
        <strain evidence="1 2">DAOM 197198</strain>
    </source>
</reference>
<protein>
    <submittedName>
        <fullName evidence="1">Uncharacterized protein</fullName>
    </submittedName>
</protein>
<comment type="caution">
    <text evidence="1">The sequence shown here is derived from an EMBL/GenBank/DDBJ whole genome shotgun (WGS) entry which is preliminary data.</text>
</comment>
<reference evidence="1 2" key="2">
    <citation type="journal article" date="2018" name="New Phytol.">
        <title>High intraspecific genome diversity in the model arbuscular mycorrhizal symbiont Rhizophagus irregularis.</title>
        <authorList>
            <person name="Chen E.C.H."/>
            <person name="Morin E."/>
            <person name="Beaudet D."/>
            <person name="Noel J."/>
            <person name="Yildirir G."/>
            <person name="Ndikumana S."/>
            <person name="Charron P."/>
            <person name="St-Onge C."/>
            <person name="Giorgi J."/>
            <person name="Kruger M."/>
            <person name="Marton T."/>
            <person name="Ropars J."/>
            <person name="Grigoriev I.V."/>
            <person name="Hainaut M."/>
            <person name="Henrissat B."/>
            <person name="Roux C."/>
            <person name="Martin F."/>
            <person name="Corradi N."/>
        </authorList>
    </citation>
    <scope>NUCLEOTIDE SEQUENCE [LARGE SCALE GENOMIC DNA]</scope>
    <source>
        <strain evidence="1 2">DAOM 197198</strain>
    </source>
</reference>
<gene>
    <name evidence="1" type="ORF">GLOIN_2v1768524</name>
</gene>
<dbReference type="VEuPathDB" id="FungiDB:RhiirFUN_014863"/>
<evidence type="ECO:0000313" key="2">
    <source>
        <dbReference type="Proteomes" id="UP000018888"/>
    </source>
</evidence>
<proteinExistence type="predicted"/>
<keyword evidence="2" id="KW-1185">Reference proteome</keyword>
<accession>A0A2P4QGR6</accession>